<reference evidence="3 4" key="1">
    <citation type="submission" date="2019-02" db="EMBL/GenBank/DDBJ databases">
        <title>Deep-cultivation of Planctomycetes and their phenomic and genomic characterization uncovers novel biology.</title>
        <authorList>
            <person name="Wiegand S."/>
            <person name="Jogler M."/>
            <person name="Boedeker C."/>
            <person name="Pinto D."/>
            <person name="Vollmers J."/>
            <person name="Rivas-Marin E."/>
            <person name="Kohn T."/>
            <person name="Peeters S.H."/>
            <person name="Heuer A."/>
            <person name="Rast P."/>
            <person name="Oberbeckmann S."/>
            <person name="Bunk B."/>
            <person name="Jeske O."/>
            <person name="Meyerdierks A."/>
            <person name="Storesund J.E."/>
            <person name="Kallscheuer N."/>
            <person name="Luecker S."/>
            <person name="Lage O.M."/>
            <person name="Pohl T."/>
            <person name="Merkel B.J."/>
            <person name="Hornburger P."/>
            <person name="Mueller R.-W."/>
            <person name="Bruemmer F."/>
            <person name="Labrenz M."/>
            <person name="Spormann A.M."/>
            <person name="Op den Camp H."/>
            <person name="Overmann J."/>
            <person name="Amann R."/>
            <person name="Jetten M.S.M."/>
            <person name="Mascher T."/>
            <person name="Medema M.H."/>
            <person name="Devos D.P."/>
            <person name="Kaster A.-K."/>
            <person name="Ovreas L."/>
            <person name="Rohde M."/>
            <person name="Galperin M.Y."/>
            <person name="Jogler C."/>
        </authorList>
    </citation>
    <scope>NUCLEOTIDE SEQUENCE [LARGE SCALE GENOMIC DNA]</scope>
    <source>
        <strain evidence="3 4">K23_9</strain>
    </source>
</reference>
<keyword evidence="4" id="KW-1185">Reference proteome</keyword>
<accession>A0A517NQI2</accession>
<dbReference type="Proteomes" id="UP000319817">
    <property type="component" value="Chromosome"/>
</dbReference>
<gene>
    <name evidence="3" type="ORF">K239x_13280</name>
</gene>
<organism evidence="3 4">
    <name type="scientific">Stieleria marina</name>
    <dbReference type="NCBI Taxonomy" id="1930275"/>
    <lineage>
        <taxon>Bacteria</taxon>
        <taxon>Pseudomonadati</taxon>
        <taxon>Planctomycetota</taxon>
        <taxon>Planctomycetia</taxon>
        <taxon>Pirellulales</taxon>
        <taxon>Pirellulaceae</taxon>
        <taxon>Stieleria</taxon>
    </lineage>
</organism>
<dbReference type="AlphaFoldDB" id="A0A517NQI2"/>
<keyword evidence="2" id="KW-1133">Transmembrane helix</keyword>
<sequence length="542" mass="59094">MPRENDMSDTTTPNTVADATSVPVIVPPPLAASLQRAANANAAPETAPLLAVSQSDADSPKLFRQGQIQSCLVSTIVHLIALLIFAIVTYSASQVSPTMISLWGRQVEPTATVTLEVAKDHSELENQLSSDAEKPVDVTIAQSDASAIQSPLIMESQSAILESSELGQIKAGSTAASSAQLIRLPGGGLSGRTPQGRKELGEKYGATAQSEAAVEAALQWLALHQRPNGSWSFNLDVDPCNGRCRHSRISGDSPTPSTGATGLALLAFLGAGHTHHTGEHSETVRRGIYYLRGIASESEHGLDWQSGSMYSHGIVLMALGEALTMTRVDDKYDSDLMDLVRRGSYFTSVAQHYNGSWGYVPGSPGDTTLTGWQVMSLLAAKRNGIHFRGNELPMAKEFLMSVKEETDWTFGYKTPQGEPTMDAIALTLLLYLGHAPGHTLFDQAIDRIADRGPTLTNVYHDYYASLALHHTRHRDWDKFNSKLRDHLVRSQATQGHESGSWHFKDKWGDVGGRLYTTAMSAMILEIYYRYLPLYDKIEEFPL</sequence>
<feature type="transmembrane region" description="Helical" evidence="2">
    <location>
        <begin position="71"/>
        <end position="92"/>
    </location>
</feature>
<dbReference type="Gene3D" id="1.50.10.20">
    <property type="match status" value="2"/>
</dbReference>
<evidence type="ECO:0008006" key="5">
    <source>
        <dbReference type="Google" id="ProtNLM"/>
    </source>
</evidence>
<dbReference type="SUPFAM" id="SSF48239">
    <property type="entry name" value="Terpenoid cyclases/Protein prenyltransferases"/>
    <property type="match status" value="1"/>
</dbReference>
<protein>
    <recommendedName>
        <fullName evidence="5">Squalene cyclase C-terminal domain-containing protein</fullName>
    </recommendedName>
</protein>
<feature type="compositionally biased region" description="Polar residues" evidence="1">
    <location>
        <begin position="8"/>
        <end position="18"/>
    </location>
</feature>
<evidence type="ECO:0000313" key="3">
    <source>
        <dbReference type="EMBL" id="QDT09382.1"/>
    </source>
</evidence>
<dbReference type="EMBL" id="CP036526">
    <property type="protein sequence ID" value="QDT09382.1"/>
    <property type="molecule type" value="Genomic_DNA"/>
</dbReference>
<evidence type="ECO:0000256" key="2">
    <source>
        <dbReference type="SAM" id="Phobius"/>
    </source>
</evidence>
<feature type="region of interest" description="Disordered" evidence="1">
    <location>
        <begin position="1"/>
        <end position="20"/>
    </location>
</feature>
<keyword evidence="2" id="KW-0472">Membrane</keyword>
<dbReference type="CDD" id="cd00688">
    <property type="entry name" value="ISOPREN_C2_like"/>
    <property type="match status" value="1"/>
</dbReference>
<dbReference type="InterPro" id="IPR008930">
    <property type="entry name" value="Terpenoid_cyclase/PrenylTrfase"/>
</dbReference>
<keyword evidence="2" id="KW-0812">Transmembrane</keyword>
<evidence type="ECO:0000256" key="1">
    <source>
        <dbReference type="SAM" id="MobiDB-lite"/>
    </source>
</evidence>
<evidence type="ECO:0000313" key="4">
    <source>
        <dbReference type="Proteomes" id="UP000319817"/>
    </source>
</evidence>
<name>A0A517NQI2_9BACT</name>
<proteinExistence type="predicted"/>